<evidence type="ECO:0000313" key="14">
    <source>
        <dbReference type="EMBL" id="PAV84088.1"/>
    </source>
</evidence>
<keyword evidence="7" id="KW-0443">Lipid metabolism</keyword>
<keyword evidence="15" id="KW-1185">Reference proteome</keyword>
<name>A0A2A2LDD1_9BILA</name>
<keyword evidence="4" id="KW-0963">Cytoplasm</keyword>
<comment type="catalytic activity">
    <reaction evidence="10">
        <text>1-hexadecanoyl-sn-glycero-3-phosphocholine + H2O = sn-glycerol 3-phosphocholine + hexadecanoate + H(+)</text>
        <dbReference type="Rhea" id="RHEA:40435"/>
        <dbReference type="ChEBI" id="CHEBI:7896"/>
        <dbReference type="ChEBI" id="CHEBI:15377"/>
        <dbReference type="ChEBI" id="CHEBI:15378"/>
        <dbReference type="ChEBI" id="CHEBI:16870"/>
        <dbReference type="ChEBI" id="CHEBI:72998"/>
    </reaction>
    <physiologicalReaction direction="left-to-right" evidence="10">
        <dbReference type="Rhea" id="RHEA:40436"/>
    </physiologicalReaction>
</comment>
<dbReference type="Pfam" id="PF01248">
    <property type="entry name" value="Ribosomal_L7Ae"/>
    <property type="match status" value="1"/>
</dbReference>
<feature type="compositionally biased region" description="Basic and acidic residues" evidence="11">
    <location>
        <begin position="97"/>
        <end position="113"/>
    </location>
</feature>
<dbReference type="EMBL" id="LIAE01006889">
    <property type="protein sequence ID" value="PAV84088.1"/>
    <property type="molecule type" value="Genomic_DNA"/>
</dbReference>
<dbReference type="GO" id="GO:0052689">
    <property type="term" value="F:carboxylic ester hydrolase activity"/>
    <property type="evidence" value="ECO:0007669"/>
    <property type="project" value="TreeGrafter"/>
</dbReference>
<dbReference type="SUPFAM" id="SSF55315">
    <property type="entry name" value="L30e-like"/>
    <property type="match status" value="1"/>
</dbReference>
<dbReference type="Gene3D" id="3.30.1330.30">
    <property type="match status" value="1"/>
</dbReference>
<dbReference type="STRING" id="2018661.A0A2A2LDD1"/>
<evidence type="ECO:0000256" key="9">
    <source>
        <dbReference type="ARBA" id="ARBA00047337"/>
    </source>
</evidence>
<evidence type="ECO:0000256" key="4">
    <source>
        <dbReference type="ARBA" id="ARBA00022490"/>
    </source>
</evidence>
<dbReference type="GO" id="GO:0008474">
    <property type="term" value="F:palmitoyl-(protein) hydrolase activity"/>
    <property type="evidence" value="ECO:0007669"/>
    <property type="project" value="UniProtKB-EC"/>
</dbReference>
<comment type="subcellular location">
    <subcellularLocation>
        <location evidence="1">Cytoplasm</location>
    </subcellularLocation>
</comment>
<evidence type="ECO:0000256" key="2">
    <source>
        <dbReference type="ARBA" id="ARBA00006499"/>
    </source>
</evidence>
<dbReference type="InterPro" id="IPR050565">
    <property type="entry name" value="LYPA1-2/EST-like"/>
</dbReference>
<evidence type="ECO:0000256" key="11">
    <source>
        <dbReference type="SAM" id="MobiDB-lite"/>
    </source>
</evidence>
<evidence type="ECO:0000259" key="12">
    <source>
        <dbReference type="Pfam" id="PF01248"/>
    </source>
</evidence>
<protein>
    <recommendedName>
        <fullName evidence="3">palmitoyl-protein hydrolase</fullName>
        <ecNumber evidence="3">3.1.2.22</ecNumber>
    </recommendedName>
    <alternativeName>
        <fullName evidence="8">Palmitoyl-protein hydrolase</fullName>
    </alternativeName>
</protein>
<keyword evidence="5" id="KW-0378">Hydrolase</keyword>
<keyword evidence="6" id="KW-0276">Fatty acid metabolism</keyword>
<evidence type="ECO:0000256" key="3">
    <source>
        <dbReference type="ARBA" id="ARBA00012423"/>
    </source>
</evidence>
<evidence type="ECO:0000313" key="15">
    <source>
        <dbReference type="Proteomes" id="UP000218231"/>
    </source>
</evidence>
<dbReference type="Gene3D" id="3.40.50.1820">
    <property type="entry name" value="alpha/beta hydrolase"/>
    <property type="match status" value="1"/>
</dbReference>
<proteinExistence type="inferred from homology"/>
<dbReference type="FunFam" id="3.40.50.1820:FF:000010">
    <property type="entry name" value="Acyl-protein thioesterase 2"/>
    <property type="match status" value="1"/>
</dbReference>
<dbReference type="Proteomes" id="UP000218231">
    <property type="component" value="Unassembled WGS sequence"/>
</dbReference>
<sequence>MRMCAGLEWNAGRCGKAEGGPEESKKRGLVGFGSEKAVQRGGASMAVTRSPAGFHYFRFLLQLISQIKNRPMAHPRKPFKNQRIPVEYKFAELAVEKPQKSSDVEQAKEQQKNRDHRKPKTKKYSGETTQLKKKLVEYRETKICDVDENKKPPELDELDQKVVEFLQNLKKRQDVVHEKNPVKAHAKRRLVFGMHEAYKHLRAGNLKMVIVAKNFDDDLKHVSHLYNAVLSGCCLKEVPFVSASTKKLLSRAVNKFPYASVIGFMDYAGFESRAYESFLMKKEKRGKYGVGSVCSVLECVSNSVSCAANSFFTMSRGPPPPVVINAKKNHVGTVIFLHGLGDQGHGWADVFHHEIRDDRVKYICPNSASRPVTLNMGMSMPAWYDLYGLDPNAREDEEGIAQASQLVHNMIDQEIAAGIPASKIIVGGFSMGGALAIYAGLTYPQKLGGIIGLSSFFLQRTKFPGNYQTNLQTPIFLGHGANDFLVPLTFGQMSEQLIKKFNPNVQLKIYPGMAHSSCTEELQDVKKFITERI</sequence>
<evidence type="ECO:0000256" key="7">
    <source>
        <dbReference type="ARBA" id="ARBA00023098"/>
    </source>
</evidence>
<evidence type="ECO:0000256" key="8">
    <source>
        <dbReference type="ARBA" id="ARBA00031195"/>
    </source>
</evidence>
<dbReference type="InterPro" id="IPR004038">
    <property type="entry name" value="Ribosomal_eL8/eL30/eS12/Gad45"/>
</dbReference>
<comment type="caution">
    <text evidence="14">The sequence shown here is derived from an EMBL/GenBank/DDBJ whole genome shotgun (WGS) entry which is preliminary data.</text>
</comment>
<comment type="similarity">
    <text evidence="2">Belongs to the AB hydrolase superfamily. AB hydrolase 2 family.</text>
</comment>
<dbReference type="InterPro" id="IPR029058">
    <property type="entry name" value="AB_hydrolase_fold"/>
</dbReference>
<feature type="domain" description="Ribosomal protein eL8/eL30/eS12/Gadd45" evidence="12">
    <location>
        <begin position="181"/>
        <end position="265"/>
    </location>
</feature>
<dbReference type="Pfam" id="PF02230">
    <property type="entry name" value="Abhydrolase_2"/>
    <property type="match status" value="1"/>
</dbReference>
<reference evidence="14 15" key="1">
    <citation type="journal article" date="2017" name="Curr. Biol.">
        <title>Genome architecture and evolution of a unichromosomal asexual nematode.</title>
        <authorList>
            <person name="Fradin H."/>
            <person name="Zegar C."/>
            <person name="Gutwein M."/>
            <person name="Lucas J."/>
            <person name="Kovtun M."/>
            <person name="Corcoran D."/>
            <person name="Baugh L.R."/>
            <person name="Kiontke K."/>
            <person name="Gunsalus K."/>
            <person name="Fitch D.H."/>
            <person name="Piano F."/>
        </authorList>
    </citation>
    <scope>NUCLEOTIDE SEQUENCE [LARGE SCALE GENOMIC DNA]</scope>
    <source>
        <strain evidence="14">PF1309</strain>
    </source>
</reference>
<dbReference type="PANTHER" id="PTHR10655">
    <property type="entry name" value="LYSOPHOSPHOLIPASE-RELATED"/>
    <property type="match status" value="1"/>
</dbReference>
<evidence type="ECO:0000256" key="1">
    <source>
        <dbReference type="ARBA" id="ARBA00004496"/>
    </source>
</evidence>
<feature type="domain" description="Phospholipase/carboxylesterase/thioesterase" evidence="13">
    <location>
        <begin position="321"/>
        <end position="530"/>
    </location>
</feature>
<dbReference type="PANTHER" id="PTHR10655:SF68">
    <property type="entry name" value="PALMITOYL-PROTEIN HYDROLASE"/>
    <property type="match status" value="1"/>
</dbReference>
<evidence type="ECO:0000256" key="10">
    <source>
        <dbReference type="ARBA" id="ARBA00048656"/>
    </source>
</evidence>
<gene>
    <name evidence="14" type="ORF">WR25_21186</name>
</gene>
<dbReference type="OrthoDB" id="2418081at2759"/>
<organism evidence="14 15">
    <name type="scientific">Diploscapter pachys</name>
    <dbReference type="NCBI Taxonomy" id="2018661"/>
    <lineage>
        <taxon>Eukaryota</taxon>
        <taxon>Metazoa</taxon>
        <taxon>Ecdysozoa</taxon>
        <taxon>Nematoda</taxon>
        <taxon>Chromadorea</taxon>
        <taxon>Rhabditida</taxon>
        <taxon>Rhabditina</taxon>
        <taxon>Rhabditomorpha</taxon>
        <taxon>Rhabditoidea</taxon>
        <taxon>Rhabditidae</taxon>
        <taxon>Diploscapter</taxon>
    </lineage>
</organism>
<dbReference type="SUPFAM" id="SSF53474">
    <property type="entry name" value="alpha/beta-Hydrolases"/>
    <property type="match status" value="1"/>
</dbReference>
<dbReference type="AlphaFoldDB" id="A0A2A2LDD1"/>
<dbReference type="GO" id="GO:0005737">
    <property type="term" value="C:cytoplasm"/>
    <property type="evidence" value="ECO:0007669"/>
    <property type="project" value="UniProtKB-SubCell"/>
</dbReference>
<evidence type="ECO:0000259" key="13">
    <source>
        <dbReference type="Pfam" id="PF02230"/>
    </source>
</evidence>
<comment type="catalytic activity">
    <reaction evidence="9">
        <text>S-hexadecanoyl-L-cysteinyl-[protein] + H2O = L-cysteinyl-[protein] + hexadecanoate + H(+)</text>
        <dbReference type="Rhea" id="RHEA:19233"/>
        <dbReference type="Rhea" id="RHEA-COMP:10131"/>
        <dbReference type="Rhea" id="RHEA-COMP:11032"/>
        <dbReference type="ChEBI" id="CHEBI:7896"/>
        <dbReference type="ChEBI" id="CHEBI:15377"/>
        <dbReference type="ChEBI" id="CHEBI:15378"/>
        <dbReference type="ChEBI" id="CHEBI:29950"/>
        <dbReference type="ChEBI" id="CHEBI:74151"/>
        <dbReference type="EC" id="3.1.2.22"/>
    </reaction>
</comment>
<feature type="compositionally biased region" description="Basic residues" evidence="11">
    <location>
        <begin position="114"/>
        <end position="123"/>
    </location>
</feature>
<dbReference type="EC" id="3.1.2.22" evidence="3"/>
<dbReference type="InterPro" id="IPR029064">
    <property type="entry name" value="Ribosomal_eL30-like_sf"/>
</dbReference>
<dbReference type="GO" id="GO:0006631">
    <property type="term" value="P:fatty acid metabolic process"/>
    <property type="evidence" value="ECO:0007669"/>
    <property type="project" value="UniProtKB-KW"/>
</dbReference>
<evidence type="ECO:0000256" key="6">
    <source>
        <dbReference type="ARBA" id="ARBA00022832"/>
    </source>
</evidence>
<evidence type="ECO:0000256" key="5">
    <source>
        <dbReference type="ARBA" id="ARBA00022801"/>
    </source>
</evidence>
<feature type="region of interest" description="Disordered" evidence="11">
    <location>
        <begin position="97"/>
        <end position="129"/>
    </location>
</feature>
<accession>A0A2A2LDD1</accession>
<dbReference type="InterPro" id="IPR003140">
    <property type="entry name" value="PLipase/COase/thioEstase"/>
</dbReference>